<dbReference type="InterPro" id="IPR019188">
    <property type="entry name" value="SNAPC1"/>
</dbReference>
<dbReference type="GeneID" id="94836265"/>
<dbReference type="VEuPathDB" id="TrichDB:TRFO_20736"/>
<comment type="caution">
    <text evidence="2">The sequence shown here is derived from an EMBL/GenBank/DDBJ whole genome shotgun (WGS) entry which is preliminary data.</text>
</comment>
<organism evidence="2 3">
    <name type="scientific">Tritrichomonas foetus</name>
    <dbReference type="NCBI Taxonomy" id="1144522"/>
    <lineage>
        <taxon>Eukaryota</taxon>
        <taxon>Metamonada</taxon>
        <taxon>Parabasalia</taxon>
        <taxon>Tritrichomonadida</taxon>
        <taxon>Tritrichomonadidae</taxon>
        <taxon>Tritrichomonas</taxon>
    </lineage>
</organism>
<keyword evidence="1" id="KW-0175">Coiled coil</keyword>
<dbReference type="Pfam" id="PF09808">
    <property type="entry name" value="SNAPC1"/>
    <property type="match status" value="1"/>
</dbReference>
<dbReference type="AlphaFoldDB" id="A0A1J4KK98"/>
<dbReference type="Proteomes" id="UP000179807">
    <property type="component" value="Unassembled WGS sequence"/>
</dbReference>
<proteinExistence type="predicted"/>
<dbReference type="RefSeq" id="XP_068363238.1">
    <property type="nucleotide sequence ID" value="XM_068501561.1"/>
</dbReference>
<keyword evidence="3" id="KW-1185">Reference proteome</keyword>
<accession>A0A1J4KK98</accession>
<evidence type="ECO:0000256" key="1">
    <source>
        <dbReference type="SAM" id="Coils"/>
    </source>
</evidence>
<sequence>MVISSFYSKAILLMLLSIRNGIIKLYFLMSSPSLKPISKHLSIVQQQMKLFVEKGWDTYESFADIWGNNQSTKIHKYVSPRPLLFGYYQAAYSTFLGYCSPEKTNIEKKGGLFGLYLTYSTQSAAEPSPILLSPAEFSWLKDIAREFKDCLSIFSYLIRNNGFVFVPHQTAIFTKIATNPPSFMIDEQVLLDDAFKRLMKIYNEKNNDDNDINEEEEEENFKEIQKRYADLIEEIGNTQ</sequence>
<evidence type="ECO:0000313" key="3">
    <source>
        <dbReference type="Proteomes" id="UP000179807"/>
    </source>
</evidence>
<reference evidence="2" key="1">
    <citation type="submission" date="2016-10" db="EMBL/GenBank/DDBJ databases">
        <authorList>
            <person name="Benchimol M."/>
            <person name="Almeida L.G."/>
            <person name="Vasconcelos A.T."/>
            <person name="Perreira-Neves A."/>
            <person name="Rosa I.A."/>
            <person name="Tasca T."/>
            <person name="Bogo M.R."/>
            <person name="de Souza W."/>
        </authorList>
    </citation>
    <scope>NUCLEOTIDE SEQUENCE [LARGE SCALE GENOMIC DNA]</scope>
    <source>
        <strain evidence="2">K</strain>
    </source>
</reference>
<gene>
    <name evidence="2" type="ORF">TRFO_20736</name>
</gene>
<dbReference type="EMBL" id="MLAK01000621">
    <property type="protein sequence ID" value="OHT10102.1"/>
    <property type="molecule type" value="Genomic_DNA"/>
</dbReference>
<protein>
    <submittedName>
        <fullName evidence="2">Uncharacterized protein</fullName>
    </submittedName>
</protein>
<evidence type="ECO:0000313" key="2">
    <source>
        <dbReference type="EMBL" id="OHT10102.1"/>
    </source>
</evidence>
<name>A0A1J4KK98_9EUKA</name>
<feature type="coiled-coil region" evidence="1">
    <location>
        <begin position="198"/>
        <end position="234"/>
    </location>
</feature>